<dbReference type="Gene3D" id="2.160.20.10">
    <property type="entry name" value="Single-stranded right-handed beta-helix, Pectin lyase-like"/>
    <property type="match status" value="1"/>
</dbReference>
<dbReference type="SUPFAM" id="SSF51126">
    <property type="entry name" value="Pectin lyase-like"/>
    <property type="match status" value="1"/>
</dbReference>
<dbReference type="InterPro" id="IPR008983">
    <property type="entry name" value="Tumour_necrosis_fac-like_dom"/>
</dbReference>
<dbReference type="Gene3D" id="2.60.120.40">
    <property type="match status" value="1"/>
</dbReference>
<reference evidence="1 2" key="1">
    <citation type="submission" date="2018-03" db="EMBL/GenBank/DDBJ databases">
        <title>Genome sequence of Paenibacillus elgii strain AC13 an antimicrobial compound producing bacteria.</title>
        <authorList>
            <person name="Kurokawa A.S."/>
            <person name="Araujo J.F."/>
            <person name="Costa R.A."/>
            <person name="Ortega D.B."/>
            <person name="Pires A.S."/>
            <person name="Pappas G.J.Jr."/>
            <person name="Franco O.L."/>
            <person name="Barreto C."/>
            <person name="Magalhaes B.S."/>
            <person name="Kruger R.H."/>
        </authorList>
    </citation>
    <scope>NUCLEOTIDE SEQUENCE [LARGE SCALE GENOMIC DNA]</scope>
    <source>
        <strain evidence="1 2">AC13</strain>
    </source>
</reference>
<gene>
    <name evidence="1" type="ORF">C8Z91_06135</name>
</gene>
<dbReference type="SUPFAM" id="SSF49842">
    <property type="entry name" value="TNF-like"/>
    <property type="match status" value="1"/>
</dbReference>
<dbReference type="EMBL" id="PYHP01000018">
    <property type="protein sequence ID" value="PUA40074.1"/>
    <property type="molecule type" value="Genomic_DNA"/>
</dbReference>
<protein>
    <recommendedName>
        <fullName evidence="3">C1q domain-containing protein</fullName>
    </recommendedName>
</protein>
<comment type="caution">
    <text evidence="1">The sequence shown here is derived from an EMBL/GenBank/DDBJ whole genome shotgun (WGS) entry which is preliminary data.</text>
</comment>
<dbReference type="InterPro" id="IPR012334">
    <property type="entry name" value="Pectin_lyas_fold"/>
</dbReference>
<dbReference type="RefSeq" id="WP_108530671.1">
    <property type="nucleotide sequence ID" value="NZ_PYHP01000018.1"/>
</dbReference>
<evidence type="ECO:0000313" key="2">
    <source>
        <dbReference type="Proteomes" id="UP000244184"/>
    </source>
</evidence>
<evidence type="ECO:0008006" key="3">
    <source>
        <dbReference type="Google" id="ProtNLM"/>
    </source>
</evidence>
<organism evidence="1 2">
    <name type="scientific">Paenibacillus elgii</name>
    <dbReference type="NCBI Taxonomy" id="189691"/>
    <lineage>
        <taxon>Bacteria</taxon>
        <taxon>Bacillati</taxon>
        <taxon>Bacillota</taxon>
        <taxon>Bacilli</taxon>
        <taxon>Bacillales</taxon>
        <taxon>Paenibacillaceae</taxon>
        <taxon>Paenibacillus</taxon>
    </lineage>
</organism>
<dbReference type="InterPro" id="IPR011050">
    <property type="entry name" value="Pectin_lyase_fold/virulence"/>
</dbReference>
<dbReference type="Proteomes" id="UP000244184">
    <property type="component" value="Unassembled WGS sequence"/>
</dbReference>
<evidence type="ECO:0000313" key="1">
    <source>
        <dbReference type="EMBL" id="PUA40074.1"/>
    </source>
</evidence>
<proteinExistence type="predicted"/>
<sequence>MMPSDPQKGFRENADLIHVIQEKKLSRRKLLMSLGRTGAVAATGLGLLASKGFGMQSVPDAVYDNAGSNADPRIDTILRKQGHLWIDLEEDFPVIPPESDDTGRLMRAVAHIETSGTNNRKLYLTKSDYFISSTIHIRKRGIQIIGLRHGRPTDPSGKTEGGTRINYTGTGACFELGEPATEFADTAQGFTLDHITLTSTGSTRLSLNNPMAISAGRGNYGAGTYGVKDNNNGNVELRNVQIERFEYGFWGMYSDVNTFDLVNLFYNKVGMFLGLACSQNTLRELYTIGNDTALWIKGASGLRVQDCQFVKDGSQSSAPIIIEDHHSPYDSVFFHRCWFEAGSSHRLDSFVQISCGANAEPSKSIVFRDSCLAIGAKVNGEPICKYFVRVGNASQVLIDEVTAFPHNLKKLVAFEGNYSPQRVTFRGCVDWDYGDGFMDDKLGTGEAKMITHIYTSEGVVFNESLTIKKPSFVHAYTDVNQPVSAGKLTKIAFSSIRSDHNNEFNPLTSSFKAKTSGIYLITVFVTCRQQLQANRMKLSIHTANSSTPLVYMDDMQSESEFISSKGTFPLKLNSNELFDIRVFTEKTVTIQAGEAVTYFSVIKIS</sequence>
<dbReference type="AlphaFoldDB" id="A0A2T6G7D2"/>
<name>A0A2T6G7D2_9BACL</name>
<accession>A0A2T6G7D2</accession>